<comment type="caution">
    <text evidence="2">The sequence shown here is derived from an EMBL/GenBank/DDBJ whole genome shotgun (WGS) entry which is preliminary data.</text>
</comment>
<protein>
    <recommendedName>
        <fullName evidence="1">Endospore appendages core domain-containing protein</fullName>
    </recommendedName>
</protein>
<name>A0A2V3WC60_9BACI</name>
<proteinExistence type="predicted"/>
<reference evidence="2 3" key="1">
    <citation type="submission" date="2018-05" db="EMBL/GenBank/DDBJ databases">
        <title>Genomic Encyclopedia of Type Strains, Phase IV (KMG-IV): sequencing the most valuable type-strain genomes for metagenomic binning, comparative biology and taxonomic classification.</title>
        <authorList>
            <person name="Goeker M."/>
        </authorList>
    </citation>
    <scope>NUCLEOTIDE SEQUENCE [LARGE SCALE GENOMIC DNA]</scope>
    <source>
        <strain evidence="2 3">DSM 28556</strain>
    </source>
</reference>
<dbReference type="Proteomes" id="UP000247978">
    <property type="component" value="Unassembled WGS sequence"/>
</dbReference>
<dbReference type="InterPro" id="IPR025055">
    <property type="entry name" value="Ena_core"/>
</dbReference>
<feature type="domain" description="Endospore appendages core" evidence="1">
    <location>
        <begin position="92"/>
        <end position="190"/>
    </location>
</feature>
<dbReference type="EMBL" id="QJJQ01000001">
    <property type="protein sequence ID" value="PXW90631.1"/>
    <property type="molecule type" value="Genomic_DNA"/>
</dbReference>
<dbReference type="AlphaFoldDB" id="A0A2V3WC60"/>
<organism evidence="2 3">
    <name type="scientific">Pseudogracilibacillus auburnensis</name>
    <dbReference type="NCBI Taxonomy" id="1494959"/>
    <lineage>
        <taxon>Bacteria</taxon>
        <taxon>Bacillati</taxon>
        <taxon>Bacillota</taxon>
        <taxon>Bacilli</taxon>
        <taxon>Bacillales</taxon>
        <taxon>Bacillaceae</taxon>
        <taxon>Pseudogracilibacillus</taxon>
    </lineage>
</organism>
<evidence type="ECO:0000259" key="1">
    <source>
        <dbReference type="Pfam" id="PF13157"/>
    </source>
</evidence>
<keyword evidence="3" id="KW-1185">Reference proteome</keyword>
<accession>A0A2V3WC60</accession>
<sequence>MMYLKQNCVNKPIMFFLRNGEVFKTRSMKNNVITKFFLITSIDKTCITFMQLRPCYICYNNYSFEPTYEYITMEKSVFCAYHILNDVCIRKCKHHICCFSDCLIGHFTLLPGNNEATIWKSNMANKQSGTLQIQLKDKISSPVKVIIQNGYVHSITSLKSKIICLDGAKHITIKSNGDEKVKGCFKIEMNSMIEQI</sequence>
<dbReference type="Pfam" id="PF13157">
    <property type="entry name" value="Enas"/>
    <property type="match status" value="1"/>
</dbReference>
<evidence type="ECO:0000313" key="3">
    <source>
        <dbReference type="Proteomes" id="UP000247978"/>
    </source>
</evidence>
<gene>
    <name evidence="2" type="ORF">DFR56_101545</name>
</gene>
<evidence type="ECO:0000313" key="2">
    <source>
        <dbReference type="EMBL" id="PXW90631.1"/>
    </source>
</evidence>